<dbReference type="AlphaFoldDB" id="A0AAV6VTS5"/>
<proteinExistence type="predicted"/>
<keyword evidence="2" id="KW-1185">Reference proteome</keyword>
<protein>
    <submittedName>
        <fullName evidence="1">Uncharacterized protein</fullName>
    </submittedName>
</protein>
<dbReference type="EMBL" id="JAFNEN010000020">
    <property type="protein sequence ID" value="KAG8200059.1"/>
    <property type="molecule type" value="Genomic_DNA"/>
</dbReference>
<reference evidence="1 2" key="1">
    <citation type="journal article" date="2022" name="Nat. Ecol. Evol.">
        <title>A masculinizing supergene underlies an exaggerated male reproductive morph in a spider.</title>
        <authorList>
            <person name="Hendrickx F."/>
            <person name="De Corte Z."/>
            <person name="Sonet G."/>
            <person name="Van Belleghem S.M."/>
            <person name="Kostlbacher S."/>
            <person name="Vangestel C."/>
        </authorList>
    </citation>
    <scope>NUCLEOTIDE SEQUENCE [LARGE SCALE GENOMIC DNA]</scope>
    <source>
        <strain evidence="1">W744_W776</strain>
    </source>
</reference>
<accession>A0AAV6VTS5</accession>
<name>A0AAV6VTS5_9ARAC</name>
<sequence length="186" mass="21412">MVSNRSITKKLAKISSRKRKSTWTHSRSIVDIDKLNWMFHKMNISGSKNEILQNPMKETTSNIFKDNLFSEEEVMETENGATIGSIHTQASNSARKYEGIQNARMSKSNYDFLQHPNNVTNNTLMDIFFGIEYQGSTSFEDDSLEKGDRVTIIHTRRYATNRMENDLSTNTSSELILLRKESMDID</sequence>
<dbReference type="Proteomes" id="UP000827092">
    <property type="component" value="Unassembled WGS sequence"/>
</dbReference>
<organism evidence="1 2">
    <name type="scientific">Oedothorax gibbosus</name>
    <dbReference type="NCBI Taxonomy" id="931172"/>
    <lineage>
        <taxon>Eukaryota</taxon>
        <taxon>Metazoa</taxon>
        <taxon>Ecdysozoa</taxon>
        <taxon>Arthropoda</taxon>
        <taxon>Chelicerata</taxon>
        <taxon>Arachnida</taxon>
        <taxon>Araneae</taxon>
        <taxon>Araneomorphae</taxon>
        <taxon>Entelegynae</taxon>
        <taxon>Araneoidea</taxon>
        <taxon>Linyphiidae</taxon>
        <taxon>Erigoninae</taxon>
        <taxon>Oedothorax</taxon>
    </lineage>
</organism>
<comment type="caution">
    <text evidence="1">The sequence shown here is derived from an EMBL/GenBank/DDBJ whole genome shotgun (WGS) entry which is preliminary data.</text>
</comment>
<evidence type="ECO:0000313" key="1">
    <source>
        <dbReference type="EMBL" id="KAG8200059.1"/>
    </source>
</evidence>
<evidence type="ECO:0000313" key="2">
    <source>
        <dbReference type="Proteomes" id="UP000827092"/>
    </source>
</evidence>
<gene>
    <name evidence="1" type="ORF">JTE90_001917</name>
</gene>